<proteinExistence type="predicted"/>
<gene>
    <name evidence="1" type="ORF">QFZ34_002035</name>
</gene>
<sequence length="97" mass="10866">MRSGTDSHYPRFKPMRAHPFETVTVETKRIGRYRVIASVEEASEYLVYDWPVEKGKLQLDARIACLDCLEGAVSTDAAREAFVAAAKDAGLYVKEGR</sequence>
<evidence type="ECO:0000313" key="2">
    <source>
        <dbReference type="Proteomes" id="UP001237780"/>
    </source>
</evidence>
<evidence type="ECO:0008006" key="3">
    <source>
        <dbReference type="Google" id="ProtNLM"/>
    </source>
</evidence>
<accession>A0ABU0S7W6</accession>
<protein>
    <recommendedName>
        <fullName evidence="3">DUF982 domain-containing protein</fullName>
    </recommendedName>
</protein>
<dbReference type="InterPro" id="IPR010385">
    <property type="entry name" value="DUF982"/>
</dbReference>
<reference evidence="1 2" key="1">
    <citation type="submission" date="2023-07" db="EMBL/GenBank/DDBJ databases">
        <title>Comparative genomics of wheat-associated soil bacteria to identify genetic determinants of phenazine resistance.</title>
        <authorList>
            <person name="Mouncey N."/>
        </authorList>
    </citation>
    <scope>NUCLEOTIDE SEQUENCE [LARGE SCALE GENOMIC DNA]</scope>
    <source>
        <strain evidence="1 2">W4I11</strain>
    </source>
</reference>
<keyword evidence="2" id="KW-1185">Reference proteome</keyword>
<name>A0ABU0S7W6_9HYPH</name>
<dbReference type="Gene3D" id="6.10.250.730">
    <property type="match status" value="1"/>
</dbReference>
<evidence type="ECO:0000313" key="1">
    <source>
        <dbReference type="EMBL" id="MDQ0996853.1"/>
    </source>
</evidence>
<dbReference type="Pfam" id="PF06169">
    <property type="entry name" value="DUF982"/>
    <property type="match status" value="1"/>
</dbReference>
<dbReference type="Proteomes" id="UP001237780">
    <property type="component" value="Unassembled WGS sequence"/>
</dbReference>
<dbReference type="RefSeq" id="WP_307280090.1">
    <property type="nucleotide sequence ID" value="NZ_JAUSZT010000003.1"/>
</dbReference>
<dbReference type="EMBL" id="JAUSZT010000003">
    <property type="protein sequence ID" value="MDQ0996853.1"/>
    <property type="molecule type" value="Genomic_DNA"/>
</dbReference>
<comment type="caution">
    <text evidence="1">The sequence shown here is derived from an EMBL/GenBank/DDBJ whole genome shotgun (WGS) entry which is preliminary data.</text>
</comment>
<organism evidence="1 2">
    <name type="scientific">Phyllobacterium ifriqiyense</name>
    <dbReference type="NCBI Taxonomy" id="314238"/>
    <lineage>
        <taxon>Bacteria</taxon>
        <taxon>Pseudomonadati</taxon>
        <taxon>Pseudomonadota</taxon>
        <taxon>Alphaproteobacteria</taxon>
        <taxon>Hyphomicrobiales</taxon>
        <taxon>Phyllobacteriaceae</taxon>
        <taxon>Phyllobacterium</taxon>
    </lineage>
</organism>